<protein>
    <recommendedName>
        <fullName evidence="5">DNA-binding protein</fullName>
    </recommendedName>
</protein>
<evidence type="ECO:0000256" key="4">
    <source>
        <dbReference type="ARBA" id="ARBA00023125"/>
    </source>
</evidence>
<evidence type="ECO:0000313" key="9">
    <source>
        <dbReference type="EMBL" id="PTH80176.1"/>
    </source>
</evidence>
<accession>A0A2T4N071</accession>
<dbReference type="GO" id="GO:0009295">
    <property type="term" value="C:nucleoid"/>
    <property type="evidence" value="ECO:0007669"/>
    <property type="project" value="UniProtKB-SubCell"/>
</dbReference>
<feature type="domain" description="DNA-binding protein H-NS-like C-terminal" evidence="8">
    <location>
        <begin position="87"/>
        <end position="135"/>
    </location>
</feature>
<evidence type="ECO:0000256" key="7">
    <source>
        <dbReference type="SAM" id="Coils"/>
    </source>
</evidence>
<dbReference type="GO" id="GO:0032993">
    <property type="term" value="C:protein-DNA complex"/>
    <property type="evidence" value="ECO:0007669"/>
    <property type="project" value="TreeGrafter"/>
</dbReference>
<name>A0A2T4N071_AERVE</name>
<dbReference type="PIRSF" id="PIRSF002096">
    <property type="entry name" value="HnS"/>
    <property type="match status" value="1"/>
</dbReference>
<dbReference type="Pfam" id="PF22470">
    <property type="entry name" value="Histone_HNS_N"/>
    <property type="match status" value="1"/>
</dbReference>
<dbReference type="SUPFAM" id="SSF81273">
    <property type="entry name" value="H-NS histone-like proteins"/>
    <property type="match status" value="2"/>
</dbReference>
<dbReference type="InterPro" id="IPR027454">
    <property type="entry name" value="Histone_HNS_N"/>
</dbReference>
<reference evidence="9 10" key="1">
    <citation type="submission" date="2018-03" db="EMBL/GenBank/DDBJ databases">
        <title>Aeromonas veronii whole genome sequencing and analysis.</title>
        <authorList>
            <person name="Xie H."/>
            <person name="Liu T."/>
            <person name="Wang K."/>
        </authorList>
    </citation>
    <scope>NUCLEOTIDE SEQUENCE [LARGE SCALE GENOMIC DNA]</scope>
    <source>
        <strain evidence="9 10">XH.VA.1</strain>
    </source>
</reference>
<feature type="DNA-binding region" evidence="6">
    <location>
        <begin position="112"/>
        <end position="117"/>
    </location>
</feature>
<dbReference type="PANTHER" id="PTHR38097:SF2">
    <property type="entry name" value="DNA-BINDING PROTEIN STPA"/>
    <property type="match status" value="1"/>
</dbReference>
<comment type="subcellular location">
    <subcellularLocation>
        <location evidence="1">Cytoplasm</location>
        <location evidence="1">Nucleoid</location>
    </subcellularLocation>
</comment>
<dbReference type="Gene3D" id="1.10.287.1050">
    <property type="entry name" value="H-NS histone-like proteins"/>
    <property type="match status" value="1"/>
</dbReference>
<keyword evidence="7" id="KW-0175">Coiled coil</keyword>
<dbReference type="GO" id="GO:0000976">
    <property type="term" value="F:transcription cis-regulatory region binding"/>
    <property type="evidence" value="ECO:0007669"/>
    <property type="project" value="TreeGrafter"/>
</dbReference>
<evidence type="ECO:0000256" key="1">
    <source>
        <dbReference type="ARBA" id="ARBA00004453"/>
    </source>
</evidence>
<dbReference type="GO" id="GO:0001217">
    <property type="term" value="F:DNA-binding transcription repressor activity"/>
    <property type="evidence" value="ECO:0007669"/>
    <property type="project" value="TreeGrafter"/>
</dbReference>
<sequence length="141" mass="15849">MQFEKTLLNQRSLRAAVRPLTIDQIDEAIEKLTAVRAERYEAEKEQIEAEKARQAKLAEFRELMKEEGINPADLIAGVETTTTTKQKAKRAPRPAKYEYLNADGERMTWTGQGRQPRAIADAIAEGSKTLEDFEIKAAAAE</sequence>
<dbReference type="InterPro" id="IPR054180">
    <property type="entry name" value="H-NS-like_N"/>
</dbReference>
<dbReference type="EMBL" id="PZKL01000037">
    <property type="protein sequence ID" value="PTH80176.1"/>
    <property type="molecule type" value="Genomic_DNA"/>
</dbReference>
<dbReference type="GO" id="GO:0003681">
    <property type="term" value="F:bent DNA binding"/>
    <property type="evidence" value="ECO:0007669"/>
    <property type="project" value="TreeGrafter"/>
</dbReference>
<organism evidence="9 10">
    <name type="scientific">Aeromonas veronii</name>
    <dbReference type="NCBI Taxonomy" id="654"/>
    <lineage>
        <taxon>Bacteria</taxon>
        <taxon>Pseudomonadati</taxon>
        <taxon>Pseudomonadota</taxon>
        <taxon>Gammaproteobacteria</taxon>
        <taxon>Aeromonadales</taxon>
        <taxon>Aeromonadaceae</taxon>
        <taxon>Aeromonas</taxon>
    </lineage>
</organism>
<proteinExistence type="inferred from homology"/>
<keyword evidence="4 5" id="KW-0238">DNA-binding</keyword>
<dbReference type="SMART" id="SM00528">
    <property type="entry name" value="HNS"/>
    <property type="match status" value="1"/>
</dbReference>
<dbReference type="GO" id="GO:0046983">
    <property type="term" value="F:protein dimerization activity"/>
    <property type="evidence" value="ECO:0007669"/>
    <property type="project" value="InterPro"/>
</dbReference>
<evidence type="ECO:0000313" key="10">
    <source>
        <dbReference type="Proteomes" id="UP000241986"/>
    </source>
</evidence>
<evidence type="ECO:0000256" key="3">
    <source>
        <dbReference type="ARBA" id="ARBA00022490"/>
    </source>
</evidence>
<dbReference type="InterPro" id="IPR001801">
    <property type="entry name" value="Histone_HNS"/>
</dbReference>
<dbReference type="AlphaFoldDB" id="A0A2T4N071"/>
<dbReference type="InterPro" id="IPR027444">
    <property type="entry name" value="H-NS_C_dom"/>
</dbReference>
<dbReference type="Proteomes" id="UP000241986">
    <property type="component" value="Unassembled WGS sequence"/>
</dbReference>
<dbReference type="GO" id="GO:0003680">
    <property type="term" value="F:minor groove of adenine-thymine-rich DNA binding"/>
    <property type="evidence" value="ECO:0007669"/>
    <property type="project" value="TreeGrafter"/>
</dbReference>
<gene>
    <name evidence="9" type="ORF">DAA48_16170</name>
</gene>
<evidence type="ECO:0000256" key="5">
    <source>
        <dbReference type="PIRNR" id="PIRNR002096"/>
    </source>
</evidence>
<evidence type="ECO:0000256" key="2">
    <source>
        <dbReference type="ARBA" id="ARBA00010610"/>
    </source>
</evidence>
<dbReference type="GO" id="GO:0030527">
    <property type="term" value="F:structural constituent of chromatin"/>
    <property type="evidence" value="ECO:0007669"/>
    <property type="project" value="InterPro"/>
</dbReference>
<evidence type="ECO:0000256" key="6">
    <source>
        <dbReference type="PIRSR" id="PIRSR002096-1"/>
    </source>
</evidence>
<dbReference type="Pfam" id="PF00816">
    <property type="entry name" value="Histone_HNS"/>
    <property type="match status" value="1"/>
</dbReference>
<dbReference type="GO" id="GO:0005829">
    <property type="term" value="C:cytosol"/>
    <property type="evidence" value="ECO:0007669"/>
    <property type="project" value="TreeGrafter"/>
</dbReference>
<comment type="caution">
    <text evidence="9">The sequence shown here is derived from an EMBL/GenBank/DDBJ whole genome shotgun (WGS) entry which is preliminary data.</text>
</comment>
<dbReference type="InterPro" id="IPR037150">
    <property type="entry name" value="H-NS_C_dom_sf"/>
</dbReference>
<comment type="similarity">
    <text evidence="2 5">Belongs to the histone-like protein H-NS family.</text>
</comment>
<feature type="coiled-coil region" evidence="7">
    <location>
        <begin position="25"/>
        <end position="57"/>
    </location>
</feature>
<keyword evidence="3" id="KW-0963">Cytoplasm</keyword>
<evidence type="ECO:0000259" key="8">
    <source>
        <dbReference type="SMART" id="SM00528"/>
    </source>
</evidence>
<dbReference type="PANTHER" id="PTHR38097">
    <property type="match status" value="1"/>
</dbReference>
<dbReference type="Gene3D" id="4.10.430.10">
    <property type="entry name" value="Histone-like protein H-NS, C-terminal domain"/>
    <property type="match status" value="1"/>
</dbReference>